<keyword evidence="2" id="KW-0489">Methyltransferase</keyword>
<dbReference type="GO" id="GO:0008168">
    <property type="term" value="F:methyltransferase activity"/>
    <property type="evidence" value="ECO:0007669"/>
    <property type="project" value="UniProtKB-KW"/>
</dbReference>
<dbReference type="Proteomes" id="UP000295431">
    <property type="component" value="Unassembled WGS sequence"/>
</dbReference>
<dbReference type="Pfam" id="PF04672">
    <property type="entry name" value="Methyltransf_19"/>
    <property type="match status" value="1"/>
</dbReference>
<evidence type="ECO:0000256" key="1">
    <source>
        <dbReference type="SAM" id="MobiDB-lite"/>
    </source>
</evidence>
<dbReference type="SUPFAM" id="SSF53335">
    <property type="entry name" value="S-adenosyl-L-methionine-dependent methyltransferases"/>
    <property type="match status" value="1"/>
</dbReference>
<dbReference type="GO" id="GO:0032259">
    <property type="term" value="P:methylation"/>
    <property type="evidence" value="ECO:0007669"/>
    <property type="project" value="UniProtKB-KW"/>
</dbReference>
<feature type="non-terminal residue" evidence="2">
    <location>
        <position position="261"/>
    </location>
</feature>
<feature type="compositionally biased region" description="Basic and acidic residues" evidence="1">
    <location>
        <begin position="1"/>
        <end position="10"/>
    </location>
</feature>
<reference evidence="2 3" key="1">
    <citation type="submission" date="2019-03" db="EMBL/GenBank/DDBJ databases">
        <title>Draft genome sequences of novel Actinobacteria.</title>
        <authorList>
            <person name="Sahin N."/>
            <person name="Ay H."/>
            <person name="Saygin H."/>
        </authorList>
    </citation>
    <scope>NUCLEOTIDE SEQUENCE [LARGE SCALE GENOMIC DNA]</scope>
    <source>
        <strain evidence="2 3">DSM 45347</strain>
    </source>
</reference>
<dbReference type="OrthoDB" id="3216820at2"/>
<comment type="caution">
    <text evidence="2">The sequence shown here is derived from an EMBL/GenBank/DDBJ whole genome shotgun (WGS) entry which is preliminary data.</text>
</comment>
<dbReference type="EMBL" id="SMJW01000149">
    <property type="protein sequence ID" value="TDC12031.1"/>
    <property type="molecule type" value="Genomic_DNA"/>
</dbReference>
<dbReference type="PIRSF" id="PIRSF017393">
    <property type="entry name" value="MTase_SAV2177"/>
    <property type="match status" value="1"/>
</dbReference>
<dbReference type="InterPro" id="IPR006764">
    <property type="entry name" value="SAM_dep_MeTrfase_SAV2177_type"/>
</dbReference>
<dbReference type="InterPro" id="IPR029063">
    <property type="entry name" value="SAM-dependent_MTases_sf"/>
</dbReference>
<feature type="region of interest" description="Disordered" evidence="1">
    <location>
        <begin position="1"/>
        <end position="25"/>
    </location>
</feature>
<evidence type="ECO:0000313" key="2">
    <source>
        <dbReference type="EMBL" id="TDC12031.1"/>
    </source>
</evidence>
<protein>
    <submittedName>
        <fullName evidence="2">SAM-dependent methyltransferase</fullName>
    </submittedName>
</protein>
<keyword evidence="2" id="KW-0808">Transferase</keyword>
<name>A0A4R4NQZ6_9ACTN</name>
<evidence type="ECO:0000313" key="3">
    <source>
        <dbReference type="Proteomes" id="UP000295431"/>
    </source>
</evidence>
<keyword evidence="3" id="KW-1185">Reference proteome</keyword>
<proteinExistence type="predicted"/>
<gene>
    <name evidence="2" type="ORF">E1284_25630</name>
</gene>
<dbReference type="AlphaFoldDB" id="A0A4R4NQZ6"/>
<accession>A0A4R4NQZ6</accession>
<sequence>MFSDDRKCWPKPDNPPDDGCGSSINADVPHSARVWNYWVGGKDHFPVDQQAGDDYARTFPGIVPLARAGRDFVGRVVAYLTADEGVRQFLDIGSGLPADDNTHQIAQRATPDARVVYVDNDPLVLVLGCALANSSPEGAADYLGSDLRHPERIITGARHFLNFLQPIALMLMGVIGHIPDNAAHATVAALLEELPPGSFLALYDGTATDQAFIDAQHGYDATGATPYHLRSPDQIRGFFTGLDLIDPGVVPISHWRPDPSP</sequence>
<dbReference type="Gene3D" id="3.40.50.150">
    <property type="entry name" value="Vaccinia Virus protein VP39"/>
    <property type="match status" value="1"/>
</dbReference>
<organism evidence="2 3">
    <name type="scientific">Actinomadura bangladeshensis</name>
    <dbReference type="NCBI Taxonomy" id="453573"/>
    <lineage>
        <taxon>Bacteria</taxon>
        <taxon>Bacillati</taxon>
        <taxon>Actinomycetota</taxon>
        <taxon>Actinomycetes</taxon>
        <taxon>Streptosporangiales</taxon>
        <taxon>Thermomonosporaceae</taxon>
        <taxon>Actinomadura</taxon>
    </lineage>
</organism>
<dbReference type="RefSeq" id="WP_131942695.1">
    <property type="nucleotide sequence ID" value="NZ_SMJW01000149.1"/>
</dbReference>